<evidence type="ECO:0000256" key="5">
    <source>
        <dbReference type="ARBA" id="ARBA00022692"/>
    </source>
</evidence>
<name>A0ABR8N0H1_9BACL</name>
<feature type="transmembrane region" description="Helical" evidence="8">
    <location>
        <begin position="215"/>
        <end position="238"/>
    </location>
</feature>
<keyword evidence="10" id="KW-1185">Reference proteome</keyword>
<organism evidence="9 10">
    <name type="scientific">Paenibacillus terricola</name>
    <dbReference type="NCBI Taxonomy" id="2763503"/>
    <lineage>
        <taxon>Bacteria</taxon>
        <taxon>Bacillati</taxon>
        <taxon>Bacillota</taxon>
        <taxon>Bacilli</taxon>
        <taxon>Bacillales</taxon>
        <taxon>Paenibacillaceae</taxon>
        <taxon>Paenibacillus</taxon>
    </lineage>
</organism>
<evidence type="ECO:0000256" key="4">
    <source>
        <dbReference type="ARBA" id="ARBA00022544"/>
    </source>
</evidence>
<protein>
    <submittedName>
        <fullName evidence="9">Endospore germination permease</fullName>
    </submittedName>
</protein>
<evidence type="ECO:0000256" key="2">
    <source>
        <dbReference type="ARBA" id="ARBA00007998"/>
    </source>
</evidence>
<evidence type="ECO:0000256" key="6">
    <source>
        <dbReference type="ARBA" id="ARBA00022989"/>
    </source>
</evidence>
<feature type="transmembrane region" description="Helical" evidence="8">
    <location>
        <begin position="268"/>
        <end position="292"/>
    </location>
</feature>
<feature type="transmembrane region" description="Helical" evidence="8">
    <location>
        <begin position="81"/>
        <end position="101"/>
    </location>
</feature>
<dbReference type="RefSeq" id="WP_191205038.1">
    <property type="nucleotide sequence ID" value="NZ_JACXZA010000004.1"/>
</dbReference>
<reference evidence="9 10" key="1">
    <citation type="submission" date="2020-09" db="EMBL/GenBank/DDBJ databases">
        <title>Paenibacillus sp. strain PR3 16S rRNA gene Genome sequencing and assembly.</title>
        <authorList>
            <person name="Kim J."/>
        </authorList>
    </citation>
    <scope>NUCLEOTIDE SEQUENCE [LARGE SCALE GENOMIC DNA]</scope>
    <source>
        <strain evidence="9 10">PR3</strain>
    </source>
</reference>
<dbReference type="PANTHER" id="PTHR34975">
    <property type="entry name" value="SPORE GERMINATION PROTEIN A2"/>
    <property type="match status" value="1"/>
</dbReference>
<evidence type="ECO:0000256" key="8">
    <source>
        <dbReference type="SAM" id="Phobius"/>
    </source>
</evidence>
<evidence type="ECO:0000256" key="3">
    <source>
        <dbReference type="ARBA" id="ARBA00022448"/>
    </source>
</evidence>
<dbReference type="NCBIfam" id="TIGR00912">
    <property type="entry name" value="2A0309"/>
    <property type="match status" value="1"/>
</dbReference>
<proteinExistence type="inferred from homology"/>
<dbReference type="InterPro" id="IPR004761">
    <property type="entry name" value="Spore_GerAB"/>
</dbReference>
<dbReference type="Proteomes" id="UP000609346">
    <property type="component" value="Unassembled WGS sequence"/>
</dbReference>
<evidence type="ECO:0000256" key="7">
    <source>
        <dbReference type="ARBA" id="ARBA00023136"/>
    </source>
</evidence>
<dbReference type="Pfam" id="PF03845">
    <property type="entry name" value="Spore_permease"/>
    <property type="match status" value="1"/>
</dbReference>
<feature type="transmembrane region" description="Helical" evidence="8">
    <location>
        <begin position="41"/>
        <end position="60"/>
    </location>
</feature>
<feature type="transmembrane region" description="Helical" evidence="8">
    <location>
        <begin position="185"/>
        <end position="203"/>
    </location>
</feature>
<dbReference type="EMBL" id="JACXZA010000004">
    <property type="protein sequence ID" value="MBD3920766.1"/>
    <property type="molecule type" value="Genomic_DNA"/>
</dbReference>
<keyword evidence="5 8" id="KW-0812">Transmembrane</keyword>
<dbReference type="PANTHER" id="PTHR34975:SF2">
    <property type="entry name" value="SPORE GERMINATION PROTEIN A2"/>
    <property type="match status" value="1"/>
</dbReference>
<gene>
    <name evidence="9" type="ORF">H8B09_18515</name>
</gene>
<comment type="caution">
    <text evidence="9">The sequence shown here is derived from an EMBL/GenBank/DDBJ whole genome shotgun (WGS) entry which is preliminary data.</text>
</comment>
<sequence length="371" mass="41690">MERGRISAAQVAVLSFMAVTATSLLTAPTVASSVAKQDMWLSPILASTVGFLIVWLLVKLNQAYPNQTLIEYMKKLLGRPLGVTIGLLYLLFIIQTTANVLRQFTDFIKMTFLLTTPALVIAGSMILVCALIVRGGVETVARFATLLLPVVVVLILMLYMPTIKDINAHNFEPVLSEGMTPPLKGAFRLMSWVPVFTFMNFYLPFVSNKRHMLGWAFGSVAIFTVILFVTFIFVYAILGDATPIYVYPFMVLARFISLTEFFEHLESLVMMVWVVEIVIRITFGLFSASIGLAQCLGLPQYRPLVLPISMIMVLFSYWGITNVEFVFSPEIVMYYLTFGLLLPLLLYLASLMKRRFGKQQKDTEEKGEYAV</sequence>
<feature type="transmembrane region" description="Helical" evidence="8">
    <location>
        <begin position="107"/>
        <end position="133"/>
    </location>
</feature>
<accession>A0ABR8N0H1</accession>
<feature type="transmembrane region" description="Helical" evidence="8">
    <location>
        <begin position="304"/>
        <end position="320"/>
    </location>
</feature>
<keyword evidence="3" id="KW-0813">Transport</keyword>
<feature type="transmembrane region" description="Helical" evidence="8">
    <location>
        <begin position="332"/>
        <end position="351"/>
    </location>
</feature>
<feature type="transmembrane region" description="Helical" evidence="8">
    <location>
        <begin position="140"/>
        <end position="160"/>
    </location>
</feature>
<comment type="subcellular location">
    <subcellularLocation>
        <location evidence="1">Membrane</location>
        <topology evidence="1">Multi-pass membrane protein</topology>
    </subcellularLocation>
</comment>
<keyword evidence="6 8" id="KW-1133">Transmembrane helix</keyword>
<keyword evidence="7 8" id="KW-0472">Membrane</keyword>
<keyword evidence="4" id="KW-0309">Germination</keyword>
<comment type="similarity">
    <text evidence="2">Belongs to the amino acid-polyamine-organocation (APC) superfamily. Spore germination protein (SGP) (TC 2.A.3.9) family.</text>
</comment>
<dbReference type="Gene3D" id="1.20.1740.10">
    <property type="entry name" value="Amino acid/polyamine transporter I"/>
    <property type="match status" value="1"/>
</dbReference>
<evidence type="ECO:0000313" key="10">
    <source>
        <dbReference type="Proteomes" id="UP000609346"/>
    </source>
</evidence>
<evidence type="ECO:0000256" key="1">
    <source>
        <dbReference type="ARBA" id="ARBA00004141"/>
    </source>
</evidence>
<evidence type="ECO:0000313" key="9">
    <source>
        <dbReference type="EMBL" id="MBD3920766.1"/>
    </source>
</evidence>